<proteinExistence type="predicted"/>
<dbReference type="EMBL" id="SETE01000002">
    <property type="protein sequence ID" value="RYM34967.1"/>
    <property type="molecule type" value="Genomic_DNA"/>
</dbReference>
<gene>
    <name evidence="3" type="ORF">ERX46_06225</name>
</gene>
<comment type="caution">
    <text evidence="3">The sequence shown here is derived from an EMBL/GenBank/DDBJ whole genome shotgun (WGS) entry which is preliminary data.</text>
</comment>
<evidence type="ECO:0000259" key="2">
    <source>
        <dbReference type="Pfam" id="PF14219"/>
    </source>
</evidence>
<sequence length="239" mass="27338">MAKLKPNETRAKTAIILIWIVLGFEIISLISSFLQLNLLHNSEAGELITMEELNSNNLRVQVIAIMYIIVSIISGVTFIMWFRRAYYNLHQKVSYLSYDDGWAAGAWFVPIMNWFRPLQIMKELYTYTPEFLTNKGIEFENKLQKWSLIVWWTLWITGGILGNIGSQLSRRAEEAVEFIFSTNISIIGNVIGIVLAIITVKIISDYAKVEPLLFETEDLNDQINSDSFNIGTSTTLLDD</sequence>
<reference evidence="3 4" key="1">
    <citation type="submission" date="2019-02" db="EMBL/GenBank/DDBJ databases">
        <title>Genome sequence of the sea-ice species Brumimicrobium glaciale.</title>
        <authorList>
            <person name="Bowman J.P."/>
        </authorList>
    </citation>
    <scope>NUCLEOTIDE SEQUENCE [LARGE SCALE GENOMIC DNA]</scope>
    <source>
        <strain evidence="3 4">IC156</strain>
    </source>
</reference>
<evidence type="ECO:0000313" key="4">
    <source>
        <dbReference type="Proteomes" id="UP000293952"/>
    </source>
</evidence>
<evidence type="ECO:0000313" key="3">
    <source>
        <dbReference type="EMBL" id="RYM34967.1"/>
    </source>
</evidence>
<dbReference type="Pfam" id="PF14219">
    <property type="entry name" value="DUF4328"/>
    <property type="match status" value="1"/>
</dbReference>
<evidence type="ECO:0000256" key="1">
    <source>
        <dbReference type="SAM" id="Phobius"/>
    </source>
</evidence>
<name>A0A4Q4KQ11_9FLAO</name>
<accession>A0A4Q4KQ11</accession>
<keyword evidence="1" id="KW-1133">Transmembrane helix</keyword>
<dbReference type="InterPro" id="IPR025565">
    <property type="entry name" value="DUF4328"/>
</dbReference>
<dbReference type="OrthoDB" id="4174975at2"/>
<feature type="transmembrane region" description="Helical" evidence="1">
    <location>
        <begin position="178"/>
        <end position="198"/>
    </location>
</feature>
<feature type="domain" description="DUF4328" evidence="2">
    <location>
        <begin position="46"/>
        <end position="206"/>
    </location>
</feature>
<dbReference type="Proteomes" id="UP000293952">
    <property type="component" value="Unassembled WGS sequence"/>
</dbReference>
<feature type="transmembrane region" description="Helical" evidence="1">
    <location>
        <begin position="58"/>
        <end position="82"/>
    </location>
</feature>
<feature type="transmembrane region" description="Helical" evidence="1">
    <location>
        <begin position="148"/>
        <end position="166"/>
    </location>
</feature>
<organism evidence="3 4">
    <name type="scientific">Brumimicrobium glaciale</name>
    <dbReference type="NCBI Taxonomy" id="200475"/>
    <lineage>
        <taxon>Bacteria</taxon>
        <taxon>Pseudomonadati</taxon>
        <taxon>Bacteroidota</taxon>
        <taxon>Flavobacteriia</taxon>
        <taxon>Flavobacteriales</taxon>
        <taxon>Crocinitomicaceae</taxon>
        <taxon>Brumimicrobium</taxon>
    </lineage>
</organism>
<dbReference type="RefSeq" id="WP_130092975.1">
    <property type="nucleotide sequence ID" value="NZ_SETE01000002.1"/>
</dbReference>
<keyword evidence="4" id="KW-1185">Reference proteome</keyword>
<protein>
    <submittedName>
        <fullName evidence="3">DUF4328 domain-containing protein</fullName>
    </submittedName>
</protein>
<dbReference type="AlphaFoldDB" id="A0A4Q4KQ11"/>
<keyword evidence="1" id="KW-0812">Transmembrane</keyword>
<keyword evidence="1" id="KW-0472">Membrane</keyword>
<feature type="transmembrane region" description="Helical" evidence="1">
    <location>
        <begin position="12"/>
        <end position="38"/>
    </location>
</feature>